<evidence type="ECO:0000313" key="13">
    <source>
        <dbReference type="Proteomes" id="UP001055439"/>
    </source>
</evidence>
<feature type="domain" description="CSC1/OSCA1-like N-terminal transmembrane" evidence="10">
    <location>
        <begin position="5"/>
        <end position="167"/>
    </location>
</feature>
<evidence type="ECO:0000313" key="12">
    <source>
        <dbReference type="EMBL" id="URD88922.1"/>
    </source>
</evidence>
<dbReference type="GO" id="GO:0005886">
    <property type="term" value="C:plasma membrane"/>
    <property type="evidence" value="ECO:0007669"/>
    <property type="project" value="TreeGrafter"/>
</dbReference>
<feature type="transmembrane region" description="Helical" evidence="8">
    <location>
        <begin position="381"/>
        <end position="410"/>
    </location>
</feature>
<dbReference type="InterPro" id="IPR003864">
    <property type="entry name" value="CSC1/OSCA1-like_7TM"/>
</dbReference>
<dbReference type="GO" id="GO:0005227">
    <property type="term" value="F:calcium-activated cation channel activity"/>
    <property type="evidence" value="ECO:0007669"/>
    <property type="project" value="InterPro"/>
</dbReference>
<feature type="transmembrane region" description="Helical" evidence="8">
    <location>
        <begin position="352"/>
        <end position="375"/>
    </location>
</feature>
<evidence type="ECO:0000259" key="9">
    <source>
        <dbReference type="Pfam" id="PF02714"/>
    </source>
</evidence>
<dbReference type="Pfam" id="PF02714">
    <property type="entry name" value="RSN1_7TM"/>
    <property type="match status" value="1"/>
</dbReference>
<protein>
    <recommendedName>
        <fullName evidence="14">CSC1-like protein ERD4</fullName>
    </recommendedName>
</protein>
<comment type="subcellular location">
    <subcellularLocation>
        <location evidence="1">Membrane</location>
        <topology evidence="1">Multi-pass membrane protein</topology>
    </subcellularLocation>
</comment>
<feature type="transmembrane region" description="Helical" evidence="8">
    <location>
        <begin position="431"/>
        <end position="456"/>
    </location>
</feature>
<evidence type="ECO:0008006" key="14">
    <source>
        <dbReference type="Google" id="ProtNLM"/>
    </source>
</evidence>
<gene>
    <name evidence="12" type="ORF">MUK42_20710</name>
</gene>
<evidence type="ECO:0000256" key="5">
    <source>
        <dbReference type="ARBA" id="ARBA00022989"/>
    </source>
</evidence>
<dbReference type="Proteomes" id="UP001055439">
    <property type="component" value="Chromosome 2"/>
</dbReference>
<dbReference type="Pfam" id="PF14703">
    <property type="entry name" value="PHM7_cyt"/>
    <property type="match status" value="1"/>
</dbReference>
<dbReference type="PANTHER" id="PTHR13018">
    <property type="entry name" value="PROBABLE MEMBRANE PROTEIN DUF221-RELATED"/>
    <property type="match status" value="1"/>
</dbReference>
<dbReference type="InterPro" id="IPR027815">
    <property type="entry name" value="CSC1/OSCA1-like_cyt"/>
</dbReference>
<feature type="domain" description="CSC1/OSCA1-like 7TM region" evidence="9">
    <location>
        <begin position="350"/>
        <end position="567"/>
    </location>
</feature>
<feature type="transmembrane region" description="Helical" evidence="8">
    <location>
        <begin position="84"/>
        <end position="108"/>
    </location>
</feature>
<keyword evidence="3" id="KW-0813">Transport</keyword>
<sequence>MEFVSFLASLGVSFLVFAVLMLVFSWSQRKPCNAVICYPNQILRSLDPLEGRRRRRTTNSLVWIKGAARAPEADTVAAAGVDAAVYLVFLNSALKILVFSGIVLLPVLPLAGTDELLKSVADDNGDFTFTNLNKLGMGNVQNRSPRLWACLLGVYWVTFVTYYMLWKACIDVMELRATAIASPGVRPEEFTVLVRDIPPALADQTMKEHVDSYFSALHGNKQVNKIWKVIEEYRKKLARAEGVLAESARRHTCRTGFLGVVGEKVDTIDPCNKKIKELLPKFEAEQQITLREKQEAAALVFFNSRAAAVSASQTIRAQKTGTWTVTEAAEPRQLLWANLPQNCSQRRTRSSVIHGIVFLTVCFFTIPVAIVGLLANYNYPAAVWAGLGAFLPQVLLVAFFALLSRFLMFLSKKEGLPFESQAVRAAIKRHFCFVVFDVFLGFTVWGTFLDALQGFIDQPSDQFMPLLGLSVPRNSNFFITFIALKFFICNGLEISRLFPLIIFHFKKKFIRKTEAEVPPGDLGYASRLPSDMLVITLVLCYSVAAPMIIPFGAVYFGLGWLITKNQVSEPCSSCLCHDL</sequence>
<accession>A0A9E7JPE0</accession>
<dbReference type="Pfam" id="PF13967">
    <property type="entry name" value="RSN1_TM"/>
    <property type="match status" value="1"/>
</dbReference>
<name>A0A9E7JPE0_9LILI</name>
<evidence type="ECO:0000256" key="3">
    <source>
        <dbReference type="ARBA" id="ARBA00022448"/>
    </source>
</evidence>
<evidence type="ECO:0000256" key="8">
    <source>
        <dbReference type="SAM" id="Phobius"/>
    </source>
</evidence>
<feature type="transmembrane region" description="Helical" evidence="8">
    <location>
        <begin position="146"/>
        <end position="166"/>
    </location>
</feature>
<evidence type="ECO:0000256" key="6">
    <source>
        <dbReference type="ARBA" id="ARBA00023136"/>
    </source>
</evidence>
<evidence type="ECO:0000256" key="2">
    <source>
        <dbReference type="ARBA" id="ARBA00007779"/>
    </source>
</evidence>
<evidence type="ECO:0000259" key="11">
    <source>
        <dbReference type="Pfam" id="PF14703"/>
    </source>
</evidence>
<keyword evidence="13" id="KW-1185">Reference proteome</keyword>
<comment type="similarity">
    <text evidence="2">Belongs to the CSC1 (TC 1.A.17) family.</text>
</comment>
<dbReference type="EMBL" id="CP097504">
    <property type="protein sequence ID" value="URD88922.1"/>
    <property type="molecule type" value="Genomic_DNA"/>
</dbReference>
<keyword evidence="5 8" id="KW-1133">Transmembrane helix</keyword>
<feature type="transmembrane region" description="Helical" evidence="8">
    <location>
        <begin position="6"/>
        <end position="26"/>
    </location>
</feature>
<dbReference type="OrthoDB" id="1689567at2759"/>
<evidence type="ECO:0000256" key="7">
    <source>
        <dbReference type="ARBA" id="ARBA00023303"/>
    </source>
</evidence>
<keyword evidence="4 8" id="KW-0812">Transmembrane</keyword>
<organism evidence="12 13">
    <name type="scientific">Musa troglodytarum</name>
    <name type="common">fe'i banana</name>
    <dbReference type="NCBI Taxonomy" id="320322"/>
    <lineage>
        <taxon>Eukaryota</taxon>
        <taxon>Viridiplantae</taxon>
        <taxon>Streptophyta</taxon>
        <taxon>Embryophyta</taxon>
        <taxon>Tracheophyta</taxon>
        <taxon>Spermatophyta</taxon>
        <taxon>Magnoliopsida</taxon>
        <taxon>Liliopsida</taxon>
        <taxon>Zingiberales</taxon>
        <taxon>Musaceae</taxon>
        <taxon>Musa</taxon>
    </lineage>
</organism>
<feature type="transmembrane region" description="Helical" evidence="8">
    <location>
        <begin position="533"/>
        <end position="562"/>
    </location>
</feature>
<dbReference type="InterPro" id="IPR045122">
    <property type="entry name" value="Csc1-like"/>
</dbReference>
<evidence type="ECO:0000256" key="1">
    <source>
        <dbReference type="ARBA" id="ARBA00004141"/>
    </source>
</evidence>
<dbReference type="PANTHER" id="PTHR13018:SF100">
    <property type="entry name" value="CSC1-LIKE PROTEIN ERD4"/>
    <property type="match status" value="1"/>
</dbReference>
<evidence type="ECO:0000259" key="10">
    <source>
        <dbReference type="Pfam" id="PF13967"/>
    </source>
</evidence>
<keyword evidence="7" id="KW-0407">Ion channel</keyword>
<feature type="domain" description="CSC1/OSCA1-like cytosolic" evidence="11">
    <location>
        <begin position="190"/>
        <end position="338"/>
    </location>
</feature>
<dbReference type="InterPro" id="IPR032880">
    <property type="entry name" value="CSC1/OSCA1-like_N"/>
</dbReference>
<dbReference type="AlphaFoldDB" id="A0A9E7JPE0"/>
<proteinExistence type="inferred from homology"/>
<keyword evidence="6 8" id="KW-0472">Membrane</keyword>
<reference evidence="12" key="1">
    <citation type="submission" date="2022-05" db="EMBL/GenBank/DDBJ databases">
        <title>The Musa troglodytarum L. genome provides insights into the mechanism of non-climacteric behaviour and enrichment of carotenoids.</title>
        <authorList>
            <person name="Wang J."/>
        </authorList>
    </citation>
    <scope>NUCLEOTIDE SEQUENCE</scope>
    <source>
        <tissue evidence="12">Leaf</tissue>
    </source>
</reference>
<keyword evidence="7" id="KW-0406">Ion transport</keyword>
<evidence type="ECO:0000256" key="4">
    <source>
        <dbReference type="ARBA" id="ARBA00022692"/>
    </source>
</evidence>
<feature type="transmembrane region" description="Helical" evidence="8">
    <location>
        <begin position="476"/>
        <end position="503"/>
    </location>
</feature>